<dbReference type="Pfam" id="PF03972">
    <property type="entry name" value="MmgE_PrpD_N"/>
    <property type="match status" value="1"/>
</dbReference>
<dbReference type="InterPro" id="IPR036148">
    <property type="entry name" value="MmgE/PrpD_sf"/>
</dbReference>
<dbReference type="InterPro" id="IPR045336">
    <property type="entry name" value="MmgE_PrpD_N"/>
</dbReference>
<dbReference type="RefSeq" id="WP_234816904.1">
    <property type="nucleotide sequence ID" value="NZ_JACKUA010000026.1"/>
</dbReference>
<evidence type="ECO:0000313" key="4">
    <source>
        <dbReference type="Proteomes" id="UP000193964"/>
    </source>
</evidence>
<dbReference type="SUPFAM" id="SSF103378">
    <property type="entry name" value="2-methylcitrate dehydratase PrpD"/>
    <property type="match status" value="1"/>
</dbReference>
<dbReference type="Proteomes" id="UP000193964">
    <property type="component" value="Unassembled WGS sequence"/>
</dbReference>
<dbReference type="PANTHER" id="PTHR16943">
    <property type="entry name" value="2-METHYLCITRATE DEHYDRATASE-RELATED"/>
    <property type="match status" value="1"/>
</dbReference>
<reference evidence="3 4" key="1">
    <citation type="submission" date="2016-01" db="EMBL/GenBank/DDBJ databases">
        <title>The new phylogeny of the genus Mycobacterium.</title>
        <authorList>
            <person name="Tarcisio F."/>
            <person name="Conor M."/>
            <person name="Antonella G."/>
            <person name="Elisabetta G."/>
            <person name="Giulia F.S."/>
            <person name="Sara T."/>
            <person name="Anna F."/>
            <person name="Clotilde B."/>
            <person name="Roberto B."/>
            <person name="Veronica D.S."/>
            <person name="Fabio R."/>
            <person name="Monica P."/>
            <person name="Olivier J."/>
            <person name="Enrico T."/>
            <person name="Nicola S."/>
        </authorList>
    </citation>
    <scope>NUCLEOTIDE SEQUENCE [LARGE SCALE GENOMIC DNA]</scope>
    <source>
        <strain evidence="3 4">ATCC 700010</strain>
    </source>
</reference>
<dbReference type="InterPro" id="IPR005656">
    <property type="entry name" value="MmgE_PrpD"/>
</dbReference>
<evidence type="ECO:0000256" key="1">
    <source>
        <dbReference type="ARBA" id="ARBA00006174"/>
    </source>
</evidence>
<dbReference type="Gene3D" id="1.10.4100.10">
    <property type="entry name" value="2-methylcitrate dehydratase PrpD"/>
    <property type="match status" value="1"/>
</dbReference>
<dbReference type="GO" id="GO:0016829">
    <property type="term" value="F:lyase activity"/>
    <property type="evidence" value="ECO:0007669"/>
    <property type="project" value="InterPro"/>
</dbReference>
<comment type="caution">
    <text evidence="3">The sequence shown here is derived from an EMBL/GenBank/DDBJ whole genome shotgun (WGS) entry which is preliminary data.</text>
</comment>
<evidence type="ECO:0000313" key="3">
    <source>
        <dbReference type="EMBL" id="ORX14813.1"/>
    </source>
</evidence>
<accession>A0A1X2F8N5</accession>
<comment type="similarity">
    <text evidence="1">Belongs to the PrpD family.</text>
</comment>
<sequence>MEPDTANSLWDAASTVAQSAHPETLERAAGCLAVALTDMLVSSRTPRHRAVASALAAGDGPCTVTGSPRGACLPNAVAANAYLMHARLTDDSFEVAAHPGLTVVPVALAAAEHAADVTGIMPTGQAVLRAVVGGYEIACRLAERLLPQVSSRGWRVTSVIAPLSAAATLALMLDLPSETACDAIALAATTAGGPLAVVSTSGDGWRLQPALAVQAGVSAALAAQAGLRIGADYLAARHGYYELFGAAMPITRQPGAPAVHAVTFKRYPVAMYGQSIFDAFGKLPTLTGQATRSTITVAPFAARYGSQNEASITSISSVPGIALQALREFHPDLDIRLLEDTGQLVVIPDPHIDPLSARIGVELADGTEYTAGGNGDTREWDATDFRVHCIATSGSPELCDAAYRISAENSLDKLLEIWRAG</sequence>
<proteinExistence type="inferred from homology"/>
<evidence type="ECO:0000259" key="2">
    <source>
        <dbReference type="Pfam" id="PF03972"/>
    </source>
</evidence>
<feature type="domain" description="MmgE/PrpD N-terminal" evidence="2">
    <location>
        <begin position="16"/>
        <end position="245"/>
    </location>
</feature>
<name>A0A1X2F8N5_9MYCO</name>
<protein>
    <recommendedName>
        <fullName evidence="2">MmgE/PrpD N-terminal domain-containing protein</fullName>
    </recommendedName>
</protein>
<dbReference type="PANTHER" id="PTHR16943:SF8">
    <property type="entry name" value="2-METHYLCITRATE DEHYDRATASE"/>
    <property type="match status" value="1"/>
</dbReference>
<dbReference type="InterPro" id="IPR042183">
    <property type="entry name" value="MmgE/PrpD_sf_1"/>
</dbReference>
<gene>
    <name evidence="3" type="ORF">AWC31_27025</name>
</gene>
<dbReference type="AlphaFoldDB" id="A0A1X2F8N5"/>
<organism evidence="3 4">
    <name type="scientific">Mycolicibacterium wolinskyi</name>
    <dbReference type="NCBI Taxonomy" id="59750"/>
    <lineage>
        <taxon>Bacteria</taxon>
        <taxon>Bacillati</taxon>
        <taxon>Actinomycetota</taxon>
        <taxon>Actinomycetes</taxon>
        <taxon>Mycobacteriales</taxon>
        <taxon>Mycobacteriaceae</taxon>
        <taxon>Mycolicibacterium</taxon>
    </lineage>
</organism>
<dbReference type="EMBL" id="LQQA01000015">
    <property type="protein sequence ID" value="ORX14813.1"/>
    <property type="molecule type" value="Genomic_DNA"/>
</dbReference>